<dbReference type="Proteomes" id="UP001529256">
    <property type="component" value="Unassembled WGS sequence"/>
</dbReference>
<sequence length="65" mass="6931">MRIWKDPSGNLVDDQRLLAYVSAHGSLSKALASGDFVLVSDSDGTASRPRPSGQSAGRPRLADYL</sequence>
<evidence type="ECO:0000313" key="3">
    <source>
        <dbReference type="Proteomes" id="UP001529256"/>
    </source>
</evidence>
<accession>A0ABT7V3Q0</accession>
<name>A0ABT7V3Q0_9ACTN</name>
<organism evidence="2 3">
    <name type="scientific">Thermophilibacter provencensis</name>
    <dbReference type="NCBI Taxonomy" id="1852386"/>
    <lineage>
        <taxon>Bacteria</taxon>
        <taxon>Bacillati</taxon>
        <taxon>Actinomycetota</taxon>
        <taxon>Coriobacteriia</taxon>
        <taxon>Coriobacteriales</taxon>
        <taxon>Atopobiaceae</taxon>
        <taxon>Thermophilibacter</taxon>
    </lineage>
</organism>
<feature type="region of interest" description="Disordered" evidence="1">
    <location>
        <begin position="41"/>
        <end position="65"/>
    </location>
</feature>
<dbReference type="EMBL" id="JAUDEA010000007">
    <property type="protein sequence ID" value="MDM8271222.1"/>
    <property type="molecule type" value="Genomic_DNA"/>
</dbReference>
<protein>
    <submittedName>
        <fullName evidence="2">Uncharacterized protein</fullName>
    </submittedName>
</protein>
<comment type="caution">
    <text evidence="2">The sequence shown here is derived from an EMBL/GenBank/DDBJ whole genome shotgun (WGS) entry which is preliminary data.</text>
</comment>
<dbReference type="RefSeq" id="WP_289511307.1">
    <property type="nucleotide sequence ID" value="NZ_JAUDEA010000007.1"/>
</dbReference>
<reference evidence="2" key="1">
    <citation type="submission" date="2023-06" db="EMBL/GenBank/DDBJ databases">
        <title>Identification and characterization of horizontal gene transfer across gut microbiota members of farm animals based on homology search.</title>
        <authorList>
            <person name="Schwarzerova J."/>
            <person name="Nykrynova M."/>
            <person name="Jureckova K."/>
            <person name="Cejkova D."/>
            <person name="Rychlik I."/>
        </authorList>
    </citation>
    <scope>NUCLEOTIDE SEQUENCE</scope>
    <source>
        <strain evidence="2">153_Feed</strain>
    </source>
</reference>
<gene>
    <name evidence="2" type="ORF">QUW25_05985</name>
</gene>
<proteinExistence type="predicted"/>
<evidence type="ECO:0000256" key="1">
    <source>
        <dbReference type="SAM" id="MobiDB-lite"/>
    </source>
</evidence>
<keyword evidence="3" id="KW-1185">Reference proteome</keyword>
<evidence type="ECO:0000313" key="2">
    <source>
        <dbReference type="EMBL" id="MDM8271222.1"/>
    </source>
</evidence>
<reference evidence="2" key="2">
    <citation type="submission" date="2023-06" db="EMBL/GenBank/DDBJ databases">
        <authorList>
            <person name="Zeman M."/>
            <person name="Kubasova T."/>
            <person name="Jahodarova E."/>
            <person name="Nykrynova M."/>
            <person name="Rychlik I."/>
        </authorList>
    </citation>
    <scope>NUCLEOTIDE SEQUENCE</scope>
    <source>
        <strain evidence="2">153_Feed</strain>
    </source>
</reference>